<dbReference type="Gene3D" id="2.40.70.10">
    <property type="entry name" value="Acid Proteases"/>
    <property type="match status" value="1"/>
</dbReference>
<dbReference type="InterPro" id="IPR032770">
    <property type="entry name" value="DUF4537"/>
</dbReference>
<reference evidence="3 4" key="1">
    <citation type="submission" date="2019-08" db="EMBL/GenBank/DDBJ databases">
        <title>A chromosome-level genome assembly, high-density linkage maps, and genome scans reveal the genomic architecture of hybrid incompatibilities underlying speciation via character displacement in darters (Percidae: Etheostominae).</title>
        <authorList>
            <person name="Moran R.L."/>
            <person name="Catchen J.M."/>
            <person name="Fuller R.C."/>
        </authorList>
    </citation>
    <scope>NUCLEOTIDE SEQUENCE [LARGE SCALE GENOMIC DNA]</scope>
    <source>
        <strain evidence="3">EspeVRDwgs_2016</strain>
        <tissue evidence="3">Muscle</tissue>
    </source>
</reference>
<evidence type="ECO:0000313" key="3">
    <source>
        <dbReference type="EMBL" id="KAA8590337.1"/>
    </source>
</evidence>
<dbReference type="SUPFAM" id="SSF50630">
    <property type="entry name" value="Acid proteases"/>
    <property type="match status" value="1"/>
</dbReference>
<name>A0A5J5D8D8_9PERO</name>
<accession>A0A5J5D8D8</accession>
<dbReference type="Pfam" id="PF15057">
    <property type="entry name" value="DUF4537"/>
    <property type="match status" value="1"/>
</dbReference>
<proteinExistence type="predicted"/>
<feature type="compositionally biased region" description="Basic and acidic residues" evidence="1">
    <location>
        <begin position="742"/>
        <end position="763"/>
    </location>
</feature>
<dbReference type="CDD" id="cd04508">
    <property type="entry name" value="Tudor_SF"/>
    <property type="match status" value="1"/>
</dbReference>
<dbReference type="PANTHER" id="PTHR14343:SF3">
    <property type="entry name" value="SIMILAR TO PREDICTED GENE ICRFP703B1614Q5.5"/>
    <property type="match status" value="1"/>
</dbReference>
<evidence type="ECO:0000256" key="1">
    <source>
        <dbReference type="SAM" id="MobiDB-lite"/>
    </source>
</evidence>
<evidence type="ECO:0000259" key="2">
    <source>
        <dbReference type="Pfam" id="PF15057"/>
    </source>
</evidence>
<evidence type="ECO:0000313" key="4">
    <source>
        <dbReference type="Proteomes" id="UP000327493"/>
    </source>
</evidence>
<feature type="domain" description="DUF4537" evidence="2">
    <location>
        <begin position="542"/>
        <end position="672"/>
    </location>
</feature>
<dbReference type="PANTHER" id="PTHR14343">
    <property type="entry name" value="VWFA DOMAIN-CONTAINING PROTEIN"/>
    <property type="match status" value="1"/>
</dbReference>
<organism evidence="3 4">
    <name type="scientific">Etheostoma spectabile</name>
    <name type="common">orangethroat darter</name>
    <dbReference type="NCBI Taxonomy" id="54343"/>
    <lineage>
        <taxon>Eukaryota</taxon>
        <taxon>Metazoa</taxon>
        <taxon>Chordata</taxon>
        <taxon>Craniata</taxon>
        <taxon>Vertebrata</taxon>
        <taxon>Euteleostomi</taxon>
        <taxon>Actinopterygii</taxon>
        <taxon>Neopterygii</taxon>
        <taxon>Teleostei</taxon>
        <taxon>Neoteleostei</taxon>
        <taxon>Acanthomorphata</taxon>
        <taxon>Eupercaria</taxon>
        <taxon>Perciformes</taxon>
        <taxon>Percoidei</taxon>
        <taxon>Percidae</taxon>
        <taxon>Etheostomatinae</taxon>
        <taxon>Etheostoma</taxon>
    </lineage>
</organism>
<gene>
    <name evidence="3" type="ORF">FQN60_014271</name>
</gene>
<protein>
    <recommendedName>
        <fullName evidence="2">DUF4537 domain-containing protein</fullName>
    </recommendedName>
</protein>
<dbReference type="InterPro" id="IPR036465">
    <property type="entry name" value="vWFA_dom_sf"/>
</dbReference>
<sequence length="956" mass="105233">MMMGGVSSSPLTHHRGFLITGSVVYRFRSDRFIHRHIHANTHTHTHTHTPVMFTGTRTESRGDSGVLDAAALRQQRRLKQAIQFLHKDSADLLPLDGLKKLGTSKQGQPHHILQKRLLEAKLSRDQMNMCGGTPNSAGVLVNCTHFTSHEEEDEEQDDFIYVPCKCLGQEVNVLIDTGCKLNLMSSLTVEKLGLKALVEENKMETDGFPFQRKICIDGHIREFRLTIGHRRIVCSFVIVESDRPLMSLGNKTLKSLKTLGLEHFSMETNINIEARLSSAADCEQHKNCSTAMTSRQTTASEAALVPPFLGKQRCNVTFVVESSENMRAALGSVKRLLIQTLLTKASLRDSLFNIMTFSGKLTCWSHHMLPCTPDTVYMALSWIHSISCGPGRDLLAALSVSLTDPACHAIHLLCTDLPGQPEAVLAALPALAAGRPVNVFYLQDSGQLDRNTRDYLQCLSQATRGSCYVIPVGLNGVLEEVIPLYVMENQSSTTISSPVKCCCPSTSTFISHDSTSLPLLSLGNPFTLSAQTLGGPEFFPGCRVLARREVDGLYYLGTVIQQVQGRGGVWVVQFDHPGGAGSGFVSSQRQLVCSPDMVKDVRAHICCLVPADAVLSPWEPDLRRYGPGRVMAATEHRDSFGVDVKSLRVLMWNGCVSLVPGSLVLPISAPQHARIVRELQIPTSASSRCCSWLCARSSSCPPQLFCPGGCQSSSCCCSYSNPRPCLFPLSCRSSFGGTDGFERAEQDKQLDLKNTDVGRRDPEVPSPSSSSSLSEDEDRVKPRSKQQRPPWRYWRQTGSEPQHRQPGPLVPRRTSQPARSSFPVPQIGALPNHSSLFQSLPERVVWSGERSEIEGEVDTLSSFDADQLSLLLQLRHAGSDRVLSSQQLAVSGTWTHGFSQCQWAQGNSQTVAGLWDAPVRVQSTLRLEARSSTSRPRLAERCREDSSHAWLAMNRL</sequence>
<dbReference type="SUPFAM" id="SSF53300">
    <property type="entry name" value="vWA-like"/>
    <property type="match status" value="1"/>
</dbReference>
<dbReference type="Gene3D" id="2.30.30.140">
    <property type="match status" value="1"/>
</dbReference>
<comment type="caution">
    <text evidence="3">The sequence shown here is derived from an EMBL/GenBank/DDBJ whole genome shotgun (WGS) entry which is preliminary data.</text>
</comment>
<dbReference type="AlphaFoldDB" id="A0A5J5D8D8"/>
<dbReference type="Proteomes" id="UP000327493">
    <property type="component" value="Chromosome 8"/>
</dbReference>
<keyword evidence="4" id="KW-1185">Reference proteome</keyword>
<dbReference type="EMBL" id="VOFY01000008">
    <property type="protein sequence ID" value="KAA8590337.1"/>
    <property type="molecule type" value="Genomic_DNA"/>
</dbReference>
<feature type="non-terminal residue" evidence="3">
    <location>
        <position position="956"/>
    </location>
</feature>
<dbReference type="InterPro" id="IPR021109">
    <property type="entry name" value="Peptidase_aspartic_dom_sf"/>
</dbReference>
<feature type="region of interest" description="Disordered" evidence="1">
    <location>
        <begin position="742"/>
        <end position="825"/>
    </location>
</feature>